<keyword evidence="3" id="KW-0472">Membrane</keyword>
<dbReference type="InterPro" id="IPR002449">
    <property type="entry name" value="Retinol-bd/Purpurin"/>
</dbReference>
<dbReference type="PROSITE" id="PS51257">
    <property type="entry name" value="PROKAR_LIPOPROTEIN"/>
    <property type="match status" value="1"/>
</dbReference>
<evidence type="ECO:0000313" key="7">
    <source>
        <dbReference type="Proteomes" id="UP000005408"/>
    </source>
</evidence>
<feature type="domain" description="Lipocalin/cytosolic fatty-acid binding" evidence="5">
    <location>
        <begin position="48"/>
        <end position="207"/>
    </location>
</feature>
<keyword evidence="3" id="KW-1133">Transmembrane helix</keyword>
<dbReference type="GO" id="GO:0005501">
    <property type="term" value="F:retinoid binding"/>
    <property type="evidence" value="ECO:0007669"/>
    <property type="project" value="InterPro"/>
</dbReference>
<proteinExistence type="inferred from homology"/>
<protein>
    <recommendedName>
        <fullName evidence="5">Lipocalin/cytosolic fatty-acid binding domain-containing protein</fullName>
    </recommendedName>
</protein>
<keyword evidence="1" id="KW-0446">Lipid-binding</keyword>
<evidence type="ECO:0000256" key="4">
    <source>
        <dbReference type="SAM" id="SignalP"/>
    </source>
</evidence>
<dbReference type="EnsemblMetazoa" id="G13267.1">
    <property type="protein sequence ID" value="G13267.1:cds"/>
    <property type="gene ID" value="G13267"/>
</dbReference>
<organism evidence="6 7">
    <name type="scientific">Magallana gigas</name>
    <name type="common">Pacific oyster</name>
    <name type="synonym">Crassostrea gigas</name>
    <dbReference type="NCBI Taxonomy" id="29159"/>
    <lineage>
        <taxon>Eukaryota</taxon>
        <taxon>Metazoa</taxon>
        <taxon>Spiralia</taxon>
        <taxon>Lophotrochozoa</taxon>
        <taxon>Mollusca</taxon>
        <taxon>Bivalvia</taxon>
        <taxon>Autobranchia</taxon>
        <taxon>Pteriomorphia</taxon>
        <taxon>Ostreida</taxon>
        <taxon>Ostreoidea</taxon>
        <taxon>Ostreidae</taxon>
        <taxon>Magallana</taxon>
    </lineage>
</organism>
<dbReference type="PANTHER" id="PTHR11873:SF0">
    <property type="entry name" value="LIPOCALIN-RELATED PROTEIN"/>
    <property type="match status" value="1"/>
</dbReference>
<dbReference type="GO" id="GO:0034632">
    <property type="term" value="F:retinol transmembrane transporter activity"/>
    <property type="evidence" value="ECO:0007669"/>
    <property type="project" value="InterPro"/>
</dbReference>
<feature type="signal peptide" evidence="4">
    <location>
        <begin position="1"/>
        <end position="27"/>
    </location>
</feature>
<keyword evidence="7" id="KW-1185">Reference proteome</keyword>
<evidence type="ECO:0000256" key="3">
    <source>
        <dbReference type="SAM" id="Phobius"/>
    </source>
</evidence>
<dbReference type="Gene3D" id="2.40.128.20">
    <property type="match status" value="1"/>
</dbReference>
<dbReference type="PANTHER" id="PTHR11873">
    <property type="entry name" value="RETINOL-BINDING PROTEIN 4"/>
    <property type="match status" value="1"/>
</dbReference>
<dbReference type="Proteomes" id="UP000005408">
    <property type="component" value="Unassembled WGS sequence"/>
</dbReference>
<keyword evidence="4" id="KW-0732">Signal</keyword>
<comment type="similarity">
    <text evidence="2">Belongs to the calycin superfamily. Lipocalin family.</text>
</comment>
<dbReference type="InterPro" id="IPR000566">
    <property type="entry name" value="Lipocln_cytosolic_FA-bd_dom"/>
</dbReference>
<accession>A0A8W8IBN8</accession>
<dbReference type="SUPFAM" id="SSF50814">
    <property type="entry name" value="Lipocalins"/>
    <property type="match status" value="1"/>
</dbReference>
<dbReference type="Pfam" id="PF00061">
    <property type="entry name" value="Lipocalin"/>
    <property type="match status" value="1"/>
</dbReference>
<sequence>MSTPSRRHAECLTVLAISFQIFSGVGSQGCRVDSFPVQDHFDTDKYLGKWYEMKWYSEVYFDDSELFQDYTHEYIRKKGGNLTVLHTGSRKFKEQDVRLCYIIDPIYLVDCFKRQSTLYLTETPGKFMIDEKNQGNLSDFWVIMTDYSNYSVAYGCTTQQQDGTCLKARAWVFSRKTTLADDLSQEADDQLEKLCLNLTSFLVTRQTNDCTDDIKRSTARRAQLTIHLMCFTILGFLLQLTLLLP</sequence>
<dbReference type="PROSITE" id="PS00213">
    <property type="entry name" value="LIPOCALIN"/>
    <property type="match status" value="1"/>
</dbReference>
<evidence type="ECO:0000313" key="6">
    <source>
        <dbReference type="EnsemblMetazoa" id="G13267.1:cds"/>
    </source>
</evidence>
<keyword evidence="3" id="KW-0812">Transmembrane</keyword>
<feature type="transmembrane region" description="Helical" evidence="3">
    <location>
        <begin position="224"/>
        <end position="244"/>
    </location>
</feature>
<name>A0A8W8IBN8_MAGGI</name>
<dbReference type="InterPro" id="IPR012674">
    <property type="entry name" value="Calycin"/>
</dbReference>
<evidence type="ECO:0000256" key="2">
    <source>
        <dbReference type="RuleBase" id="RU003695"/>
    </source>
</evidence>
<dbReference type="AlphaFoldDB" id="A0A8W8IBN8"/>
<evidence type="ECO:0000259" key="5">
    <source>
        <dbReference type="Pfam" id="PF00061"/>
    </source>
</evidence>
<dbReference type="InterPro" id="IPR022272">
    <property type="entry name" value="Lipocalin_CS"/>
</dbReference>
<evidence type="ECO:0000256" key="1">
    <source>
        <dbReference type="ARBA" id="ARBA00023121"/>
    </source>
</evidence>
<feature type="chain" id="PRO_5036493071" description="Lipocalin/cytosolic fatty-acid binding domain-containing protein" evidence="4">
    <location>
        <begin position="28"/>
        <end position="245"/>
    </location>
</feature>
<dbReference type="GO" id="GO:0005615">
    <property type="term" value="C:extracellular space"/>
    <property type="evidence" value="ECO:0007669"/>
    <property type="project" value="UniProtKB-ARBA"/>
</dbReference>
<reference evidence="6" key="1">
    <citation type="submission" date="2022-08" db="UniProtKB">
        <authorList>
            <consortium name="EnsemblMetazoa"/>
        </authorList>
    </citation>
    <scope>IDENTIFICATION</scope>
    <source>
        <strain evidence="6">05x7-T-G4-1.051#20</strain>
    </source>
</reference>